<sequence length="74" mass="7731">MLAVMCFGMFVHPVQGGKLRVLSGIYRALLAGASLRGTRVHWQAAAGIHDLLMGAYLALGGIDGSCTGPKGYRA</sequence>
<evidence type="ECO:0000313" key="1">
    <source>
        <dbReference type="EMBL" id="GAU09918.1"/>
    </source>
</evidence>
<gene>
    <name evidence="1" type="ORF">DPF_2654</name>
</gene>
<evidence type="ECO:0000313" key="2">
    <source>
        <dbReference type="Proteomes" id="UP000095200"/>
    </source>
</evidence>
<comment type="caution">
    <text evidence="1">The sequence shown here is derived from an EMBL/GenBank/DDBJ whole genome shotgun (WGS) entry which is preliminary data.</text>
</comment>
<protein>
    <submittedName>
        <fullName evidence="1">Uncharacterized protein</fullName>
    </submittedName>
</protein>
<dbReference type="STRING" id="1592317.DPF_2654"/>
<reference evidence="2" key="1">
    <citation type="submission" date="2016-06" db="EMBL/GenBank/DDBJ databases">
        <title>Draft genome sequence of Desulfoplanes formicivorans strain Pf12B.</title>
        <authorList>
            <person name="Watanabe M."/>
            <person name="Kojima H."/>
            <person name="Fukui M."/>
        </authorList>
    </citation>
    <scope>NUCLEOTIDE SEQUENCE [LARGE SCALE GENOMIC DNA]</scope>
    <source>
        <strain evidence="2">Pf12B</strain>
    </source>
</reference>
<dbReference type="EMBL" id="BDFE01000020">
    <property type="protein sequence ID" value="GAU09918.1"/>
    <property type="molecule type" value="Genomic_DNA"/>
</dbReference>
<keyword evidence="2" id="KW-1185">Reference proteome</keyword>
<organism evidence="1 2">
    <name type="scientific">Desulfoplanes formicivorans</name>
    <dbReference type="NCBI Taxonomy" id="1592317"/>
    <lineage>
        <taxon>Bacteria</taxon>
        <taxon>Pseudomonadati</taxon>
        <taxon>Thermodesulfobacteriota</taxon>
        <taxon>Desulfovibrionia</taxon>
        <taxon>Desulfovibrionales</taxon>
        <taxon>Desulfoplanaceae</taxon>
        <taxon>Desulfoplanes</taxon>
    </lineage>
</organism>
<proteinExistence type="predicted"/>
<accession>A0A194AKS7</accession>
<dbReference type="Proteomes" id="UP000095200">
    <property type="component" value="Unassembled WGS sequence"/>
</dbReference>
<name>A0A194AKS7_9BACT</name>
<dbReference type="AlphaFoldDB" id="A0A194AKS7"/>